<sequence>MTTVAESSPPPAEEKPIPQPPSDFVSTIKSQALEEATPWIDAAAEQARIYQKAIQEKLDTASARLSEIRSTSSAHFNQTIDSLKDYKLELFGYEDEVFGKIKEGVEIAVSHPLISSGIVAGSGLVLLKRPRRFLYYSALRRLFSEESLVAKADAKVKGLRESIELLQAESKKLEESALSAEAEFIRGRTKLRQAGKQIQGVIRSAYKIERQAAGLRDVLKELPNRQASKFRSEVSSLASEVKKERNTLSKEVTKISNYGISV</sequence>
<keyword evidence="1" id="KW-0175">Coiled coil</keyword>
<dbReference type="OrthoDB" id="1907298at2759"/>
<comment type="caution">
    <text evidence="3">The sequence shown here is derived from an EMBL/GenBank/DDBJ whole genome shotgun (WGS) entry which is preliminary data.</text>
</comment>
<dbReference type="PANTHER" id="PTHR34554">
    <property type="entry name" value="RGS1-HXK1-INTERACTING PROTEIN 1"/>
    <property type="match status" value="1"/>
</dbReference>
<evidence type="ECO:0000256" key="1">
    <source>
        <dbReference type="SAM" id="Coils"/>
    </source>
</evidence>
<evidence type="ECO:0000313" key="4">
    <source>
        <dbReference type="Proteomes" id="UP001141552"/>
    </source>
</evidence>
<gene>
    <name evidence="3" type="ORF">Tsubulata_008271</name>
</gene>
<reference evidence="3" key="1">
    <citation type="submission" date="2022-02" db="EMBL/GenBank/DDBJ databases">
        <authorList>
            <person name="Henning P.M."/>
            <person name="McCubbin A.G."/>
            <person name="Shore J.S."/>
        </authorList>
    </citation>
    <scope>NUCLEOTIDE SEQUENCE</scope>
    <source>
        <strain evidence="3">F60SS</strain>
        <tissue evidence="3">Leaves</tissue>
    </source>
</reference>
<evidence type="ECO:0000313" key="3">
    <source>
        <dbReference type="EMBL" id="KAJ4827649.1"/>
    </source>
</evidence>
<feature type="coiled-coil region" evidence="1">
    <location>
        <begin position="149"/>
        <end position="183"/>
    </location>
</feature>
<protein>
    <submittedName>
        <fullName evidence="3">Uncharacterized protein</fullName>
    </submittedName>
</protein>
<keyword evidence="4" id="KW-1185">Reference proteome</keyword>
<evidence type="ECO:0000256" key="2">
    <source>
        <dbReference type="SAM" id="MobiDB-lite"/>
    </source>
</evidence>
<dbReference type="EMBL" id="JAKUCV010006380">
    <property type="protein sequence ID" value="KAJ4827649.1"/>
    <property type="molecule type" value="Genomic_DNA"/>
</dbReference>
<organism evidence="3 4">
    <name type="scientific">Turnera subulata</name>
    <dbReference type="NCBI Taxonomy" id="218843"/>
    <lineage>
        <taxon>Eukaryota</taxon>
        <taxon>Viridiplantae</taxon>
        <taxon>Streptophyta</taxon>
        <taxon>Embryophyta</taxon>
        <taxon>Tracheophyta</taxon>
        <taxon>Spermatophyta</taxon>
        <taxon>Magnoliopsida</taxon>
        <taxon>eudicotyledons</taxon>
        <taxon>Gunneridae</taxon>
        <taxon>Pentapetalae</taxon>
        <taxon>rosids</taxon>
        <taxon>fabids</taxon>
        <taxon>Malpighiales</taxon>
        <taxon>Passifloraceae</taxon>
        <taxon>Turnera</taxon>
    </lineage>
</organism>
<accession>A0A9Q0FBH3</accession>
<dbReference type="InterPro" id="IPR053284">
    <property type="entry name" value="RGS1-HXK1_interactor"/>
</dbReference>
<dbReference type="PANTHER" id="PTHR34554:SF1">
    <property type="entry name" value="ALANINE-TRNA LIGASE"/>
    <property type="match status" value="1"/>
</dbReference>
<feature type="region of interest" description="Disordered" evidence="2">
    <location>
        <begin position="1"/>
        <end position="24"/>
    </location>
</feature>
<proteinExistence type="predicted"/>
<reference evidence="3" key="2">
    <citation type="journal article" date="2023" name="Plants (Basel)">
        <title>Annotation of the Turnera subulata (Passifloraceae) Draft Genome Reveals the S-Locus Evolved after the Divergence of Turneroideae from Passifloroideae in a Stepwise Manner.</title>
        <authorList>
            <person name="Henning P.M."/>
            <person name="Roalson E.H."/>
            <person name="Mir W."/>
            <person name="McCubbin A.G."/>
            <person name="Shore J.S."/>
        </authorList>
    </citation>
    <scope>NUCLEOTIDE SEQUENCE</scope>
    <source>
        <strain evidence="3">F60SS</strain>
    </source>
</reference>
<dbReference type="Proteomes" id="UP001141552">
    <property type="component" value="Unassembled WGS sequence"/>
</dbReference>
<dbReference type="AlphaFoldDB" id="A0A9Q0FBH3"/>
<name>A0A9Q0FBH3_9ROSI</name>